<keyword evidence="1" id="KW-0472">Membrane</keyword>
<feature type="transmembrane region" description="Helical" evidence="1">
    <location>
        <begin position="123"/>
        <end position="150"/>
    </location>
</feature>
<evidence type="ECO:0000313" key="3">
    <source>
        <dbReference type="Proteomes" id="UP001611383"/>
    </source>
</evidence>
<name>A0ABY9WZT2_9BACT</name>
<dbReference type="Proteomes" id="UP001611383">
    <property type="component" value="Chromosome"/>
</dbReference>
<gene>
    <name evidence="2" type="ORF">F0U60_34345</name>
</gene>
<feature type="transmembrane region" description="Helical" evidence="1">
    <location>
        <begin position="192"/>
        <end position="215"/>
    </location>
</feature>
<dbReference type="RefSeq" id="WP_395806276.1">
    <property type="nucleotide sequence ID" value="NZ_CP043494.1"/>
</dbReference>
<feature type="transmembrane region" description="Helical" evidence="1">
    <location>
        <begin position="507"/>
        <end position="528"/>
    </location>
</feature>
<evidence type="ECO:0008006" key="4">
    <source>
        <dbReference type="Google" id="ProtNLM"/>
    </source>
</evidence>
<keyword evidence="1" id="KW-0812">Transmembrane</keyword>
<evidence type="ECO:0000256" key="1">
    <source>
        <dbReference type="SAM" id="Phobius"/>
    </source>
</evidence>
<feature type="transmembrane region" description="Helical" evidence="1">
    <location>
        <begin position="393"/>
        <end position="413"/>
    </location>
</feature>
<feature type="transmembrane region" description="Helical" evidence="1">
    <location>
        <begin position="466"/>
        <end position="487"/>
    </location>
</feature>
<feature type="transmembrane region" description="Helical" evidence="1">
    <location>
        <begin position="86"/>
        <end position="103"/>
    </location>
</feature>
<organism evidence="2 3">
    <name type="scientific">Archangium minus</name>
    <dbReference type="NCBI Taxonomy" id="83450"/>
    <lineage>
        <taxon>Bacteria</taxon>
        <taxon>Pseudomonadati</taxon>
        <taxon>Myxococcota</taxon>
        <taxon>Myxococcia</taxon>
        <taxon>Myxococcales</taxon>
        <taxon>Cystobacterineae</taxon>
        <taxon>Archangiaceae</taxon>
        <taxon>Archangium</taxon>
    </lineage>
</organism>
<accession>A0ABY9WZT2</accession>
<feature type="transmembrane region" description="Helical" evidence="1">
    <location>
        <begin position="20"/>
        <end position="41"/>
    </location>
</feature>
<feature type="transmembrane region" description="Helical" evidence="1">
    <location>
        <begin position="235"/>
        <end position="256"/>
    </location>
</feature>
<dbReference type="EMBL" id="CP043494">
    <property type="protein sequence ID" value="WNG48629.1"/>
    <property type="molecule type" value="Genomic_DNA"/>
</dbReference>
<keyword evidence="1" id="KW-1133">Transmembrane helix</keyword>
<sequence length="534" mass="56938">MSAWEGTGLLLRHLLRRERFATPAWILLLVVMVVGTVPHYARMFSTEPLRQDFAEFVRHNTLTLAFGGQLSNARLESLAAWKIGDILYSLLGLMTALLVIRHTRAEEESGRLELLAAGGIGRFAPLTATLLLACGASVLTGLLCALGWIALGCEPVGSLAFGCALAAPGCVFAAVAALAAQLGASTRMATGMTFASLGAGYVLRFVADGSGQLWLRWLSPQGWSHLVEPFADRRWWILGLPLLVTLVLAGVAHVLVASRDLGSGVLPSRPAPEDTPGLRSPLALAWRLQRGLLLGWMSAFALLGAFVGGLLQGLNEVGGQNPWWREIVNRYGSGPNVRISELLAWVLLLSLGYLATLYPILVTLRLRSEEEQGRAELVLSTAVGRVRWAASHLVFVVLGPVAMMAASGIALGLVHGSNTGEVALQLSRSLEGALLQVPAIWTIAGIAVFAYGVVPRFTSAIGWTTFLFINVFGEVLGPILGLEYAVANQAIPFHHLPRILSGGAFTVIPLLVLTGLAAVLGTTGVLVLRRRDLD</sequence>
<feature type="transmembrane region" description="Helical" evidence="1">
    <location>
        <begin position="292"/>
        <end position="314"/>
    </location>
</feature>
<feature type="transmembrane region" description="Helical" evidence="1">
    <location>
        <begin position="433"/>
        <end position="454"/>
    </location>
</feature>
<reference evidence="2 3" key="1">
    <citation type="submission" date="2019-08" db="EMBL/GenBank/DDBJ databases">
        <title>Archangium and Cystobacter genomes.</title>
        <authorList>
            <person name="Chen I.-C.K."/>
            <person name="Wielgoss S."/>
        </authorList>
    </citation>
    <scope>NUCLEOTIDE SEQUENCE [LARGE SCALE GENOMIC DNA]</scope>
    <source>
        <strain evidence="2 3">Cbm 6</strain>
    </source>
</reference>
<feature type="transmembrane region" description="Helical" evidence="1">
    <location>
        <begin position="342"/>
        <end position="364"/>
    </location>
</feature>
<proteinExistence type="predicted"/>
<evidence type="ECO:0000313" key="2">
    <source>
        <dbReference type="EMBL" id="WNG48629.1"/>
    </source>
</evidence>
<feature type="transmembrane region" description="Helical" evidence="1">
    <location>
        <begin position="156"/>
        <end position="180"/>
    </location>
</feature>
<protein>
    <recommendedName>
        <fullName evidence="4">ABC-2 type transport system permease protein</fullName>
    </recommendedName>
</protein>
<keyword evidence="3" id="KW-1185">Reference proteome</keyword>